<dbReference type="EMBL" id="UOYP01000089">
    <property type="protein sequence ID" value="VAY87219.1"/>
    <property type="molecule type" value="Genomic_DNA"/>
</dbReference>
<proteinExistence type="predicted"/>
<accession>A0A3P3ZMS7</accession>
<sequence>MPIRPITTHSGSDSLRSDTFDQLCHRVRNLCSTLLPKGHTCQIETQRIGGSCNAQRVIKTQPLDKTTIAPITGIGHDHIVERTITGTATGQTDHNHVYLFLSEWHAGTPLVPKSL</sequence>
<reference evidence="1" key="1">
    <citation type="submission" date="2018-10" db="EMBL/GenBank/DDBJ databases">
        <authorList>
            <person name="Plewniak F."/>
        </authorList>
    </citation>
    <scope>NUCLEOTIDE SEQUENCE</scope>
</reference>
<gene>
    <name evidence="1" type="ORF">CARN8_1790013</name>
</gene>
<dbReference type="AlphaFoldDB" id="A0A3P3ZMS7"/>
<evidence type="ECO:0000313" key="1">
    <source>
        <dbReference type="EMBL" id="VAY87219.1"/>
    </source>
</evidence>
<organism evidence="1">
    <name type="scientific">mine drainage metagenome</name>
    <dbReference type="NCBI Taxonomy" id="410659"/>
    <lineage>
        <taxon>unclassified sequences</taxon>
        <taxon>metagenomes</taxon>
        <taxon>ecological metagenomes</taxon>
    </lineage>
</organism>
<name>A0A3P3ZMS7_9ZZZZ</name>
<protein>
    <submittedName>
        <fullName evidence="1">Uncharacterized protein</fullName>
    </submittedName>
</protein>